<dbReference type="EMBL" id="CATQJA010002662">
    <property type="protein sequence ID" value="CAJ0580777.1"/>
    <property type="molecule type" value="Genomic_DNA"/>
</dbReference>
<evidence type="ECO:0000313" key="3">
    <source>
        <dbReference type="Proteomes" id="UP001177023"/>
    </source>
</evidence>
<feature type="signal peptide" evidence="1">
    <location>
        <begin position="1"/>
        <end position="18"/>
    </location>
</feature>
<name>A0AA36D468_9BILA</name>
<evidence type="ECO:0000313" key="2">
    <source>
        <dbReference type="EMBL" id="CAJ0580777.1"/>
    </source>
</evidence>
<comment type="caution">
    <text evidence="2">The sequence shown here is derived from an EMBL/GenBank/DDBJ whole genome shotgun (WGS) entry which is preliminary data.</text>
</comment>
<proteinExistence type="predicted"/>
<dbReference type="AlphaFoldDB" id="A0AA36D468"/>
<reference evidence="2" key="1">
    <citation type="submission" date="2023-06" db="EMBL/GenBank/DDBJ databases">
        <authorList>
            <person name="Delattre M."/>
        </authorList>
    </citation>
    <scope>NUCLEOTIDE SEQUENCE</scope>
    <source>
        <strain evidence="2">AF72</strain>
    </source>
</reference>
<evidence type="ECO:0000256" key="1">
    <source>
        <dbReference type="SAM" id="SignalP"/>
    </source>
</evidence>
<keyword evidence="3" id="KW-1185">Reference proteome</keyword>
<feature type="chain" id="PRO_5041298855" evidence="1">
    <location>
        <begin position="19"/>
        <end position="203"/>
    </location>
</feature>
<protein>
    <submittedName>
        <fullName evidence="2">Uncharacterized protein</fullName>
    </submittedName>
</protein>
<sequence length="203" mass="23275">MKTSIFIALPLFFTTTTAYFLTSNRIDAERDRFVTVQEYYNQIKCTKGCEQSCYNFMAYRWDEMSANCYECIGNCSAKLAPTTLSFKTPSMLLDASVCCPSYDTYHATVAVKFEVANQHILKESYVVWEYRMSRGIDDFAPSPWMTILQTRASQATIEGLLKEISYQFRANLIDGINPAERLLTNWIDIEDPPMPYFGELVGL</sequence>
<keyword evidence="1" id="KW-0732">Signal</keyword>
<dbReference type="Proteomes" id="UP001177023">
    <property type="component" value="Unassembled WGS sequence"/>
</dbReference>
<organism evidence="2 3">
    <name type="scientific">Mesorhabditis spiculigera</name>
    <dbReference type="NCBI Taxonomy" id="96644"/>
    <lineage>
        <taxon>Eukaryota</taxon>
        <taxon>Metazoa</taxon>
        <taxon>Ecdysozoa</taxon>
        <taxon>Nematoda</taxon>
        <taxon>Chromadorea</taxon>
        <taxon>Rhabditida</taxon>
        <taxon>Rhabditina</taxon>
        <taxon>Rhabditomorpha</taxon>
        <taxon>Rhabditoidea</taxon>
        <taxon>Rhabditidae</taxon>
        <taxon>Mesorhabditinae</taxon>
        <taxon>Mesorhabditis</taxon>
    </lineage>
</organism>
<accession>A0AA36D468</accession>
<gene>
    <name evidence="2" type="ORF">MSPICULIGERA_LOCUS18960</name>
</gene>
<feature type="non-terminal residue" evidence="2">
    <location>
        <position position="203"/>
    </location>
</feature>